<accession>A0AAE0XP15</accession>
<protein>
    <submittedName>
        <fullName evidence="1">Uncharacterized protein</fullName>
    </submittedName>
</protein>
<organism evidence="1 2">
    <name type="scientific">Elysia crispata</name>
    <name type="common">lettuce slug</name>
    <dbReference type="NCBI Taxonomy" id="231223"/>
    <lineage>
        <taxon>Eukaryota</taxon>
        <taxon>Metazoa</taxon>
        <taxon>Spiralia</taxon>
        <taxon>Lophotrochozoa</taxon>
        <taxon>Mollusca</taxon>
        <taxon>Gastropoda</taxon>
        <taxon>Heterobranchia</taxon>
        <taxon>Euthyneura</taxon>
        <taxon>Panpulmonata</taxon>
        <taxon>Sacoglossa</taxon>
        <taxon>Placobranchoidea</taxon>
        <taxon>Plakobranchidae</taxon>
        <taxon>Elysia</taxon>
    </lineage>
</organism>
<dbReference type="EMBL" id="JAWDGP010007966">
    <property type="protein sequence ID" value="KAK3698847.1"/>
    <property type="molecule type" value="Genomic_DNA"/>
</dbReference>
<keyword evidence="2" id="KW-1185">Reference proteome</keyword>
<dbReference type="Proteomes" id="UP001283361">
    <property type="component" value="Unassembled WGS sequence"/>
</dbReference>
<reference evidence="1" key="1">
    <citation type="journal article" date="2023" name="G3 (Bethesda)">
        <title>A reference genome for the long-term kleptoplast-retaining sea slug Elysia crispata morphotype clarki.</title>
        <authorList>
            <person name="Eastman K.E."/>
            <person name="Pendleton A.L."/>
            <person name="Shaikh M.A."/>
            <person name="Suttiyut T."/>
            <person name="Ogas R."/>
            <person name="Tomko P."/>
            <person name="Gavelis G."/>
            <person name="Widhalm J.R."/>
            <person name="Wisecaver J.H."/>
        </authorList>
    </citation>
    <scope>NUCLEOTIDE SEQUENCE</scope>
    <source>
        <strain evidence="1">ECLA1</strain>
    </source>
</reference>
<evidence type="ECO:0000313" key="2">
    <source>
        <dbReference type="Proteomes" id="UP001283361"/>
    </source>
</evidence>
<evidence type="ECO:0000313" key="1">
    <source>
        <dbReference type="EMBL" id="KAK3698847.1"/>
    </source>
</evidence>
<comment type="caution">
    <text evidence="1">The sequence shown here is derived from an EMBL/GenBank/DDBJ whole genome shotgun (WGS) entry which is preliminary data.</text>
</comment>
<name>A0AAE0XP15_9GAST</name>
<gene>
    <name evidence="1" type="ORF">RRG08_028702</name>
</gene>
<proteinExistence type="predicted"/>
<sequence>MYARTCSSAFKAHLLLTGGVRAESSSSSASSSGDTCCREAAISGSERSSVVAMDWSMLIYSPTLRPVVPTMLENLSNKLVNSFSGELTLTGFEVGEPVSDDGSNLTKPA</sequence>
<dbReference type="AlphaFoldDB" id="A0AAE0XP15"/>